<protein>
    <recommendedName>
        <fullName evidence="1">DED domain-containing protein</fullName>
    </recommendedName>
</protein>
<name>A0ABQ9EKV6_TEGGR</name>
<organism evidence="2 3">
    <name type="scientific">Tegillarca granosa</name>
    <name type="common">Malaysian cockle</name>
    <name type="synonym">Anadara granosa</name>
    <dbReference type="NCBI Taxonomy" id="220873"/>
    <lineage>
        <taxon>Eukaryota</taxon>
        <taxon>Metazoa</taxon>
        <taxon>Spiralia</taxon>
        <taxon>Lophotrochozoa</taxon>
        <taxon>Mollusca</taxon>
        <taxon>Bivalvia</taxon>
        <taxon>Autobranchia</taxon>
        <taxon>Pteriomorphia</taxon>
        <taxon>Arcoida</taxon>
        <taxon>Arcoidea</taxon>
        <taxon>Arcidae</taxon>
        <taxon>Tegillarca</taxon>
    </lineage>
</organism>
<dbReference type="SUPFAM" id="SSF81901">
    <property type="entry name" value="HCP-like"/>
    <property type="match status" value="1"/>
</dbReference>
<dbReference type="SUPFAM" id="SSF52540">
    <property type="entry name" value="P-loop containing nucleoside triphosphate hydrolases"/>
    <property type="match status" value="1"/>
</dbReference>
<accession>A0ABQ9EKV6</accession>
<gene>
    <name evidence="2" type="ORF">KUTeg_016443</name>
</gene>
<keyword evidence="3" id="KW-1185">Reference proteome</keyword>
<dbReference type="InterPro" id="IPR011990">
    <property type="entry name" value="TPR-like_helical_dom_sf"/>
</dbReference>
<evidence type="ECO:0000313" key="3">
    <source>
        <dbReference type="Proteomes" id="UP001217089"/>
    </source>
</evidence>
<comment type="caution">
    <text evidence="2">The sequence shown here is derived from an EMBL/GenBank/DDBJ whole genome shotgun (WGS) entry which is preliminary data.</text>
</comment>
<dbReference type="Proteomes" id="UP001217089">
    <property type="component" value="Unassembled WGS sequence"/>
</dbReference>
<dbReference type="PROSITE" id="PS50168">
    <property type="entry name" value="DED"/>
    <property type="match status" value="1"/>
</dbReference>
<dbReference type="InterPro" id="IPR027417">
    <property type="entry name" value="P-loop_NTPase"/>
</dbReference>
<dbReference type="InterPro" id="IPR011029">
    <property type="entry name" value="DEATH-like_dom_sf"/>
</dbReference>
<evidence type="ECO:0000259" key="1">
    <source>
        <dbReference type="PROSITE" id="PS50168"/>
    </source>
</evidence>
<dbReference type="InterPro" id="IPR001875">
    <property type="entry name" value="DED_dom"/>
</dbReference>
<proteinExistence type="predicted"/>
<dbReference type="Gene3D" id="1.25.40.10">
    <property type="entry name" value="Tetratricopeptide repeat domain"/>
    <property type="match status" value="1"/>
</dbReference>
<dbReference type="Gene3D" id="1.10.533.10">
    <property type="entry name" value="Death Domain, Fas"/>
    <property type="match status" value="1"/>
</dbReference>
<feature type="domain" description="DED" evidence="1">
    <location>
        <begin position="1"/>
        <end position="71"/>
    </location>
</feature>
<evidence type="ECO:0000313" key="2">
    <source>
        <dbReference type="EMBL" id="KAJ8305898.1"/>
    </source>
</evidence>
<dbReference type="EMBL" id="JARBDR010000813">
    <property type="protein sequence ID" value="KAJ8305898.1"/>
    <property type="molecule type" value="Genomic_DNA"/>
</dbReference>
<reference evidence="2 3" key="1">
    <citation type="submission" date="2022-12" db="EMBL/GenBank/DDBJ databases">
        <title>Chromosome-level genome of Tegillarca granosa.</title>
        <authorList>
            <person name="Kim J."/>
        </authorList>
    </citation>
    <scope>NUCLEOTIDE SEQUENCE [LARGE SCALE GENOMIC DNA]</scope>
    <source>
        <strain evidence="2">Teg-2019</strain>
        <tissue evidence="2">Adductor muscle</tissue>
    </source>
</reference>
<sequence>MSRFLLTGEMKMAYSINYLSVSTAELEKIEDGRDICDFLTRNNQLAPDNLAHLQQLLVSCGRKDLAARVSRQIQIKAGPVGCGKSQLSFWYARNNSGLFDLVWKFQCQTPEHLTRSMKALLETLDIEFIELVKNQEQYILMMGELICKSLSINAKKSSLFLFDDVQKPCLQMVKKLLVDFKNLKDNKIILTCNNSHIDQEIEIKPECCIRMNGMSEDEAVEFFRKSNYFKDVKDDDIKQLSKKLGRLPLGLFTARSYIQRTRISINTYMTHLDDEDFLKSIDMIKDADYDKGLMASQLLVLEEMKSLLSPLVYKFLYFVPLLDYENIPVSLLYGLLPSHLSDAAKTGQVGAFIQVLGEYSLGDVRGIDDDRVISFHAATKLAMSLLPSFKEQCKENVFSLVKILASHIDMDGRQCTTLSGNLMLLEHAYKVLQKAEIHLEQTDEVLILQSYLSCTLGVTYRLQGCDDIMAHQCLTKALQICLKIIGKDESVIYNLFVQPGYQADDFAIEDVVKDLYQALVAKGKSVNVRFYNQFLEDKKRSERDIEHLMHRGQLQREDFTNNKISRQCHGKLISKNLAVSSDLLQQFFLIELLMSISYNYGRNLYRMKHSHHKSLEEILSDCRCFFFLSYQLSNLMKKEYQHYLPVQSLIAERNGSLYLLIRDASFGKTDKAKAHKSLMKAVDRLEFMLSEKRDCFEFGVLKLGPEFDQHHVGMCYKLLLKCYIRLYNLEEGKMKEQQYQKGLEYVKKLDEIENQLQNWIALAGFHVQIAKLYRLKGSLGNLERAINHLEKAIQLENRDQMGTLSHFMLQAKFNIIRCYIDVNSTESLEQARGICEGLVQHLESTNREKSLNNAKSLMDEINGKINLDVHMFPQCLICLDEDWDFFAKIMIM</sequence>